<comment type="caution">
    <text evidence="2">The sequence shown here is derived from an EMBL/GenBank/DDBJ whole genome shotgun (WGS) entry which is preliminary data.</text>
</comment>
<evidence type="ECO:0000313" key="2">
    <source>
        <dbReference type="EMBL" id="MBB4911881.1"/>
    </source>
</evidence>
<dbReference type="Gene3D" id="3.40.50.1110">
    <property type="entry name" value="SGNH hydrolase"/>
    <property type="match status" value="1"/>
</dbReference>
<dbReference type="InterPro" id="IPR013830">
    <property type="entry name" value="SGNH_hydro"/>
</dbReference>
<dbReference type="CDD" id="cd01836">
    <property type="entry name" value="FeeA_FeeB_like"/>
    <property type="match status" value="1"/>
</dbReference>
<feature type="domain" description="SGNH hydrolase-type esterase" evidence="1">
    <location>
        <begin position="74"/>
        <end position="250"/>
    </location>
</feature>
<dbReference type="RefSeq" id="WP_184815871.1">
    <property type="nucleotide sequence ID" value="NZ_JACHJQ010000011.1"/>
</dbReference>
<dbReference type="GO" id="GO:0004622">
    <property type="term" value="F:phosphatidylcholine lysophospholipase activity"/>
    <property type="evidence" value="ECO:0007669"/>
    <property type="project" value="TreeGrafter"/>
</dbReference>
<keyword evidence="3" id="KW-1185">Reference proteome</keyword>
<accession>A0A7W7VIU3</accession>
<sequence length="281" mass="29003">MAGARALKALIFAAGSIGGLSGAAYGLLTGQSKRARTIIGAPRDLPLNADGRYLPDGTGPLDPTRGDALSFAMLGDSLAAGLGAEAPDRLPGVRLATALADELERPVRLVTHAISGSRTPELEPQVDRALIDPPDLALVIIGGNDVTTRLSIGASAALLARQVERLMAAGTTVVVGTCPDLSIIVPIPQPLRTIASRYGLSLARAQRRELDRIGARAVSIAALLSPEFLARPHDLFSDDRFHPNGAGYELAANVLLAPLCDAVRQAQGFTGAGRVASSSGT</sequence>
<protein>
    <submittedName>
        <fullName evidence="2">Lysophospholipase L1-like esterase</fullName>
    </submittedName>
</protein>
<organism evidence="2 3">
    <name type="scientific">Actinophytocola algeriensis</name>
    <dbReference type="NCBI Taxonomy" id="1768010"/>
    <lineage>
        <taxon>Bacteria</taxon>
        <taxon>Bacillati</taxon>
        <taxon>Actinomycetota</taxon>
        <taxon>Actinomycetes</taxon>
        <taxon>Pseudonocardiales</taxon>
        <taxon>Pseudonocardiaceae</taxon>
    </lineage>
</organism>
<evidence type="ECO:0000259" key="1">
    <source>
        <dbReference type="Pfam" id="PF13472"/>
    </source>
</evidence>
<dbReference type="InterPro" id="IPR036514">
    <property type="entry name" value="SGNH_hydro_sf"/>
</dbReference>
<dbReference type="Proteomes" id="UP000520767">
    <property type="component" value="Unassembled WGS sequence"/>
</dbReference>
<evidence type="ECO:0000313" key="3">
    <source>
        <dbReference type="Proteomes" id="UP000520767"/>
    </source>
</evidence>
<dbReference type="PANTHER" id="PTHR30383:SF5">
    <property type="entry name" value="SGNH HYDROLASE-TYPE ESTERASE DOMAIN-CONTAINING PROTEIN"/>
    <property type="match status" value="1"/>
</dbReference>
<dbReference type="Pfam" id="PF13472">
    <property type="entry name" value="Lipase_GDSL_2"/>
    <property type="match status" value="1"/>
</dbReference>
<dbReference type="InterPro" id="IPR051532">
    <property type="entry name" value="Ester_Hydrolysis_Enzymes"/>
</dbReference>
<name>A0A7W7VIU3_9PSEU</name>
<dbReference type="SUPFAM" id="SSF52266">
    <property type="entry name" value="SGNH hydrolase"/>
    <property type="match status" value="1"/>
</dbReference>
<gene>
    <name evidence="2" type="ORF">FHR82_008152</name>
</gene>
<dbReference type="EMBL" id="JACHJQ010000011">
    <property type="protein sequence ID" value="MBB4911881.1"/>
    <property type="molecule type" value="Genomic_DNA"/>
</dbReference>
<dbReference type="PANTHER" id="PTHR30383">
    <property type="entry name" value="THIOESTERASE 1/PROTEASE 1/LYSOPHOSPHOLIPASE L1"/>
    <property type="match status" value="1"/>
</dbReference>
<dbReference type="AlphaFoldDB" id="A0A7W7VIU3"/>
<proteinExistence type="predicted"/>
<reference evidence="2 3" key="1">
    <citation type="submission" date="2020-08" db="EMBL/GenBank/DDBJ databases">
        <title>Genomic Encyclopedia of Type Strains, Phase III (KMG-III): the genomes of soil and plant-associated and newly described type strains.</title>
        <authorList>
            <person name="Whitman W."/>
        </authorList>
    </citation>
    <scope>NUCLEOTIDE SEQUENCE [LARGE SCALE GENOMIC DNA]</scope>
    <source>
        <strain evidence="2 3">CECT 8960</strain>
    </source>
</reference>